<dbReference type="NCBIfam" id="TIGR03930">
    <property type="entry name" value="WXG100_ESAT6"/>
    <property type="match status" value="1"/>
</dbReference>
<evidence type="ECO:0000256" key="1">
    <source>
        <dbReference type="RuleBase" id="RU362001"/>
    </source>
</evidence>
<sequence length="102" mass="11426">MTRFDVTPERLLEAAKFAQDTADGLIDRHQRVSQQVTALLDTGWTGQAADAYRKGWSEWDQGFRKVVTGLLHKVYIMQNNAASFANLDVNNAANMNDVGRNL</sequence>
<dbReference type="Pfam" id="PF06013">
    <property type="entry name" value="WXG100"/>
    <property type="match status" value="1"/>
</dbReference>
<dbReference type="SUPFAM" id="SSF140453">
    <property type="entry name" value="EsxAB dimer-like"/>
    <property type="match status" value="1"/>
</dbReference>
<dbReference type="OrthoDB" id="4380842at2"/>
<dbReference type="EMBL" id="AP018165">
    <property type="protein sequence ID" value="BAX96522.1"/>
    <property type="molecule type" value="Genomic_DNA"/>
</dbReference>
<dbReference type="RefSeq" id="WP_096499699.1">
    <property type="nucleotide sequence ID" value="NZ_AP018165.1"/>
</dbReference>
<dbReference type="InterPro" id="IPR036689">
    <property type="entry name" value="ESAT-6-like_sf"/>
</dbReference>
<name>A0A1Z4EUA9_9MYCO</name>
<reference evidence="3" key="1">
    <citation type="journal article" date="2017" name="Genome Announc.">
        <title>Complete Genome Sequence of Mycobacterium stephanolepidis.</title>
        <authorList>
            <person name="Fukano H."/>
            <person name="Yoshida M."/>
            <person name="Katayama Y."/>
            <person name="Omatsu T."/>
            <person name="Mizutani T."/>
            <person name="Kurata O."/>
            <person name="Wada S."/>
            <person name="Hoshino Y."/>
        </authorList>
    </citation>
    <scope>NUCLEOTIDE SEQUENCE [LARGE SCALE GENOMIC DNA]</scope>
    <source>
        <strain evidence="3">NJB0901</strain>
    </source>
</reference>
<dbReference type="KEGG" id="mste:MSTE_01192"/>
<accession>A0A1Z4EUA9</accession>
<protein>
    <recommendedName>
        <fullName evidence="1">ESAT-6-like protein</fullName>
    </recommendedName>
</protein>
<dbReference type="AlphaFoldDB" id="A0A1Z4EUA9"/>
<evidence type="ECO:0000313" key="2">
    <source>
        <dbReference type="EMBL" id="BAX96522.1"/>
    </source>
</evidence>
<dbReference type="Gene3D" id="1.10.287.1060">
    <property type="entry name" value="ESAT-6-like"/>
    <property type="match status" value="1"/>
</dbReference>
<evidence type="ECO:0000313" key="3">
    <source>
        <dbReference type="Proteomes" id="UP000217954"/>
    </source>
</evidence>
<reference evidence="2 3" key="2">
    <citation type="journal article" date="2017" name="Int. J. Syst. Evol. Microbiol.">
        <title>Mycobacterium stephanolepidis sp. nov., a rapidly growing species related to Mycobacterium chelonae, isolated from marine teleost fish, Stephanolepis cirrhifer.</title>
        <authorList>
            <person name="Fukano H."/>
            <person name="Wada S."/>
            <person name="Kurata O."/>
            <person name="Katayama K."/>
            <person name="Fujiwara N."/>
            <person name="Hoshino Y."/>
        </authorList>
    </citation>
    <scope>NUCLEOTIDE SEQUENCE [LARGE SCALE GENOMIC DNA]</scope>
    <source>
        <strain evidence="2 3">NJB0901</strain>
    </source>
</reference>
<proteinExistence type="inferred from homology"/>
<comment type="similarity">
    <text evidence="1">Belongs to the WXG100 family.</text>
</comment>
<dbReference type="InterPro" id="IPR010310">
    <property type="entry name" value="T7SS_ESAT-6-like"/>
</dbReference>
<keyword evidence="3" id="KW-1185">Reference proteome</keyword>
<dbReference type="Proteomes" id="UP000217954">
    <property type="component" value="Chromosome"/>
</dbReference>
<organism evidence="2 3">
    <name type="scientific">[Mycobacterium] stephanolepidis</name>
    <dbReference type="NCBI Taxonomy" id="1520670"/>
    <lineage>
        <taxon>Bacteria</taxon>
        <taxon>Bacillati</taxon>
        <taxon>Actinomycetota</taxon>
        <taxon>Actinomycetes</taxon>
        <taxon>Mycobacteriales</taxon>
        <taxon>Mycobacteriaceae</taxon>
        <taxon>Mycobacteroides</taxon>
    </lineage>
</organism>
<gene>
    <name evidence="2" type="ORF">MSTE_01192</name>
</gene>